<dbReference type="AlphaFoldDB" id="A0A1V9XW37"/>
<dbReference type="SUPFAM" id="SSF55753">
    <property type="entry name" value="Actin depolymerizing proteins"/>
    <property type="match status" value="1"/>
</dbReference>
<accession>A0A1V9XW37</accession>
<dbReference type="Gene3D" id="3.40.20.10">
    <property type="entry name" value="Severin"/>
    <property type="match status" value="1"/>
</dbReference>
<comment type="caution">
    <text evidence="2">The sequence shown here is derived from an EMBL/GenBank/DDBJ whole genome shotgun (WGS) entry which is preliminary data.</text>
</comment>
<dbReference type="EMBL" id="MNPL01003321">
    <property type="protein sequence ID" value="OQR77623.1"/>
    <property type="molecule type" value="Genomic_DNA"/>
</dbReference>
<dbReference type="OrthoDB" id="20822at2759"/>
<proteinExistence type="predicted"/>
<protein>
    <submittedName>
        <fullName evidence="2">Coactosin protein-like</fullName>
    </submittedName>
</protein>
<dbReference type="InParanoid" id="A0A1V9XW37"/>
<dbReference type="GO" id="GO:0003779">
    <property type="term" value="F:actin binding"/>
    <property type="evidence" value="ECO:0007669"/>
    <property type="project" value="InterPro"/>
</dbReference>
<keyword evidence="3" id="KW-1185">Reference proteome</keyword>
<gene>
    <name evidence="2" type="ORF">BIW11_06959</name>
</gene>
<evidence type="ECO:0000313" key="2">
    <source>
        <dbReference type="EMBL" id="OQR77623.1"/>
    </source>
</evidence>
<name>A0A1V9XW37_9ACAR</name>
<dbReference type="InterPro" id="IPR002108">
    <property type="entry name" value="ADF-H"/>
</dbReference>
<evidence type="ECO:0000313" key="3">
    <source>
        <dbReference type="Proteomes" id="UP000192247"/>
    </source>
</evidence>
<organism evidence="2 3">
    <name type="scientific">Tropilaelaps mercedesae</name>
    <dbReference type="NCBI Taxonomy" id="418985"/>
    <lineage>
        <taxon>Eukaryota</taxon>
        <taxon>Metazoa</taxon>
        <taxon>Ecdysozoa</taxon>
        <taxon>Arthropoda</taxon>
        <taxon>Chelicerata</taxon>
        <taxon>Arachnida</taxon>
        <taxon>Acari</taxon>
        <taxon>Parasitiformes</taxon>
        <taxon>Mesostigmata</taxon>
        <taxon>Gamasina</taxon>
        <taxon>Dermanyssoidea</taxon>
        <taxon>Laelapidae</taxon>
        <taxon>Tropilaelaps</taxon>
    </lineage>
</organism>
<sequence length="82" mass="9143">MIAVHYVSSIDSYHALPFTYKFVFVTWQKDSDALNVVEHARMSSDKALIKAIMTESSVQLQIEDPDDLTLENIGKAVAKTGI</sequence>
<dbReference type="Proteomes" id="UP000192247">
    <property type="component" value="Unassembled WGS sequence"/>
</dbReference>
<dbReference type="Pfam" id="PF00241">
    <property type="entry name" value="Cofilin_ADF"/>
    <property type="match status" value="1"/>
</dbReference>
<dbReference type="PROSITE" id="PS51263">
    <property type="entry name" value="ADF_H"/>
    <property type="match status" value="1"/>
</dbReference>
<evidence type="ECO:0000259" key="1">
    <source>
        <dbReference type="PROSITE" id="PS51263"/>
    </source>
</evidence>
<reference evidence="2 3" key="1">
    <citation type="journal article" date="2017" name="Gigascience">
        <title>Draft genome of the honey bee ectoparasitic mite, Tropilaelaps mercedesae, is shaped by the parasitic life history.</title>
        <authorList>
            <person name="Dong X."/>
            <person name="Armstrong S.D."/>
            <person name="Xia D."/>
            <person name="Makepeace B.L."/>
            <person name="Darby A.C."/>
            <person name="Kadowaki T."/>
        </authorList>
    </citation>
    <scope>NUCLEOTIDE SEQUENCE [LARGE SCALE GENOMIC DNA]</scope>
    <source>
        <strain evidence="2">Wuxi-XJTLU</strain>
    </source>
</reference>
<feature type="domain" description="ADF-H" evidence="1">
    <location>
        <begin position="1"/>
        <end position="78"/>
    </location>
</feature>
<dbReference type="InterPro" id="IPR029006">
    <property type="entry name" value="ADF-H/Gelsolin-like_dom_sf"/>
</dbReference>